<protein>
    <submittedName>
        <fullName evidence="3">Acyl-CoA thioesterase</fullName>
    </submittedName>
</protein>
<dbReference type="Gene3D" id="3.40.50.1820">
    <property type="entry name" value="alpha/beta hydrolase"/>
    <property type="match status" value="1"/>
</dbReference>
<dbReference type="OrthoDB" id="4819815at2"/>
<sequence length="275" mass="29296">MRNADIPDDGPQIPSDRTPGMALLVLSGSSGRVEHERARALSRHGIAAWAVPWFGAPGLPPTPRRVPLDALLSCLDRLASIAPRIGVLGTSFGAEAALLLAVRDRRVDVVAALAPTAYVWETADLSDADHPVRDAKWTWHGEPLPGMAYVDQTAGGDFPDARSVHEASLAACPDPAAYEIPVERIAARVLVAAGGDDRVWQATDFAERIVARRRAAGLDTTYVVHPRAGHRVVLPGEQPAPDRPGFPRGGTPEADAEHGRATLDALLTLESRVVL</sequence>
<evidence type="ECO:0000313" key="4">
    <source>
        <dbReference type="Proteomes" id="UP000295198"/>
    </source>
</evidence>
<dbReference type="AlphaFoldDB" id="A0A4Q4Z620"/>
<dbReference type="GO" id="GO:0006631">
    <property type="term" value="P:fatty acid metabolic process"/>
    <property type="evidence" value="ECO:0007669"/>
    <property type="project" value="TreeGrafter"/>
</dbReference>
<dbReference type="RefSeq" id="WP_134719992.1">
    <property type="nucleotide sequence ID" value="NZ_SDKM01000037.1"/>
</dbReference>
<dbReference type="Pfam" id="PF08840">
    <property type="entry name" value="BAAT_C"/>
    <property type="match status" value="1"/>
</dbReference>
<evidence type="ECO:0000313" key="3">
    <source>
        <dbReference type="EMBL" id="RYP83122.1"/>
    </source>
</evidence>
<dbReference type="PANTHER" id="PTHR10824:SF4">
    <property type="entry name" value="ACYL-COENZYME A THIOESTERASE 1-LIKE"/>
    <property type="match status" value="1"/>
</dbReference>
<dbReference type="InterPro" id="IPR029058">
    <property type="entry name" value="AB_hydrolase_fold"/>
</dbReference>
<comment type="caution">
    <text evidence="3">The sequence shown here is derived from an EMBL/GenBank/DDBJ whole genome shotgun (WGS) entry which is preliminary data.</text>
</comment>
<dbReference type="PANTHER" id="PTHR10824">
    <property type="entry name" value="ACYL-COENZYME A THIOESTERASE-RELATED"/>
    <property type="match status" value="1"/>
</dbReference>
<organism evidence="3 4">
    <name type="scientific">Nocardioides guangzhouensis</name>
    <dbReference type="NCBI Taxonomy" id="2497878"/>
    <lineage>
        <taxon>Bacteria</taxon>
        <taxon>Bacillati</taxon>
        <taxon>Actinomycetota</taxon>
        <taxon>Actinomycetes</taxon>
        <taxon>Propionibacteriales</taxon>
        <taxon>Nocardioidaceae</taxon>
        <taxon>Nocardioides</taxon>
    </lineage>
</organism>
<dbReference type="GO" id="GO:0006637">
    <property type="term" value="P:acyl-CoA metabolic process"/>
    <property type="evidence" value="ECO:0007669"/>
    <property type="project" value="TreeGrafter"/>
</dbReference>
<accession>A0A4Q4Z620</accession>
<dbReference type="SUPFAM" id="SSF53474">
    <property type="entry name" value="alpha/beta-Hydrolases"/>
    <property type="match status" value="1"/>
</dbReference>
<gene>
    <name evidence="3" type="ORF">EKO23_19975</name>
</gene>
<proteinExistence type="predicted"/>
<feature type="domain" description="BAAT/Acyl-CoA thioester hydrolase C-terminal" evidence="2">
    <location>
        <begin position="81"/>
        <end position="235"/>
    </location>
</feature>
<reference evidence="3 4" key="1">
    <citation type="submission" date="2019-01" db="EMBL/GenBank/DDBJ databases">
        <title>Nocardioides guangzhouensis sp. nov., an actinobacterium isolated from soil.</title>
        <authorList>
            <person name="Fu Y."/>
            <person name="Cai Y."/>
            <person name="Lin Z."/>
            <person name="Chen P."/>
        </authorList>
    </citation>
    <scope>NUCLEOTIDE SEQUENCE [LARGE SCALE GENOMIC DNA]</scope>
    <source>
        <strain evidence="3 4">130</strain>
    </source>
</reference>
<dbReference type="Proteomes" id="UP000295198">
    <property type="component" value="Unassembled WGS sequence"/>
</dbReference>
<evidence type="ECO:0000259" key="2">
    <source>
        <dbReference type="Pfam" id="PF08840"/>
    </source>
</evidence>
<feature type="region of interest" description="Disordered" evidence="1">
    <location>
        <begin position="233"/>
        <end position="257"/>
    </location>
</feature>
<evidence type="ECO:0000256" key="1">
    <source>
        <dbReference type="SAM" id="MobiDB-lite"/>
    </source>
</evidence>
<keyword evidence="4" id="KW-1185">Reference proteome</keyword>
<name>A0A4Q4Z620_9ACTN</name>
<dbReference type="InterPro" id="IPR014940">
    <property type="entry name" value="BAAT_C"/>
</dbReference>
<dbReference type="EMBL" id="SDKM01000037">
    <property type="protein sequence ID" value="RYP83122.1"/>
    <property type="molecule type" value="Genomic_DNA"/>
</dbReference>
<dbReference type="GO" id="GO:0047617">
    <property type="term" value="F:fatty acyl-CoA hydrolase activity"/>
    <property type="evidence" value="ECO:0007669"/>
    <property type="project" value="TreeGrafter"/>
</dbReference>